<organism evidence="2 3">
    <name type="scientific">Shewanella fodinae</name>
    <dbReference type="NCBI Taxonomy" id="552357"/>
    <lineage>
        <taxon>Bacteria</taxon>
        <taxon>Pseudomonadati</taxon>
        <taxon>Pseudomonadota</taxon>
        <taxon>Gammaproteobacteria</taxon>
        <taxon>Alteromonadales</taxon>
        <taxon>Shewanellaceae</taxon>
        <taxon>Shewanella</taxon>
    </lineage>
</organism>
<dbReference type="InterPro" id="IPR052718">
    <property type="entry name" value="NmrA-type_oxidoreductase"/>
</dbReference>
<reference evidence="2 3" key="1">
    <citation type="submission" date="2019-03" db="EMBL/GenBank/DDBJ databases">
        <title>Freshwater and sediment microbial communities from various areas in North America, analyzing microbe dynamics in response to fracking.</title>
        <authorList>
            <person name="Lamendella R."/>
        </authorList>
    </citation>
    <scope>NUCLEOTIDE SEQUENCE [LARGE SCALE GENOMIC DNA]</scope>
    <source>
        <strain evidence="2 3">74A</strain>
    </source>
</reference>
<dbReference type="InterPro" id="IPR036291">
    <property type="entry name" value="NAD(P)-bd_dom_sf"/>
</dbReference>
<gene>
    <name evidence="2" type="ORF">EDC91_12236</name>
</gene>
<sequence length="282" mass="29481">MLAVTGATGQLGRLVIDELLKKVPASQIVAAVRNPDKAQALAAKGIQVRRADYDQPSTLVSAFANVDKLLLISSSEVGKRTEQHKAVIDAAKAAGVSLLAYTSLLHADTSPLMLATEHVATETYIKQSGIPAVILRNGWYSENYTGSVAAAINHGAVFGCAREGKLATASRADYAAAAAIALTQPDQAGKVYELAGDDAFTLSQFASYISAASGKKVEYNNLSQAEYTKLLEQVGLPAAVAAMLGDSETGAAEGALFDDSKQLSTLIGRATTPIEQSIKRVL</sequence>
<evidence type="ECO:0000313" key="3">
    <source>
        <dbReference type="Proteomes" id="UP000294832"/>
    </source>
</evidence>
<dbReference type="Gene3D" id="3.90.25.10">
    <property type="entry name" value="UDP-galactose 4-epimerase, domain 1"/>
    <property type="match status" value="1"/>
</dbReference>
<comment type="caution">
    <text evidence="2">The sequence shown here is derived from an EMBL/GenBank/DDBJ whole genome shotgun (WGS) entry which is preliminary data.</text>
</comment>
<dbReference type="InterPro" id="IPR008030">
    <property type="entry name" value="NmrA-like"/>
</dbReference>
<dbReference type="RefSeq" id="WP_133039682.1">
    <property type="nucleotide sequence ID" value="NZ_SLWF01000022.1"/>
</dbReference>
<dbReference type="PANTHER" id="PTHR47129:SF1">
    <property type="entry name" value="NMRA-LIKE DOMAIN-CONTAINING PROTEIN"/>
    <property type="match status" value="1"/>
</dbReference>
<dbReference type="Gene3D" id="3.40.50.720">
    <property type="entry name" value="NAD(P)-binding Rossmann-like Domain"/>
    <property type="match status" value="1"/>
</dbReference>
<name>A0A4V2RRY5_9GAMM</name>
<feature type="domain" description="NmrA-like" evidence="1">
    <location>
        <begin position="2"/>
        <end position="263"/>
    </location>
</feature>
<keyword evidence="3" id="KW-1185">Reference proteome</keyword>
<dbReference type="OrthoDB" id="5510591at2"/>
<dbReference type="PANTHER" id="PTHR47129">
    <property type="entry name" value="QUINONE OXIDOREDUCTASE 2"/>
    <property type="match status" value="1"/>
</dbReference>
<accession>A0A4V2RRY5</accession>
<dbReference type="CDD" id="cd05269">
    <property type="entry name" value="TMR_SDR_a"/>
    <property type="match status" value="1"/>
</dbReference>
<dbReference type="Proteomes" id="UP000294832">
    <property type="component" value="Unassembled WGS sequence"/>
</dbReference>
<dbReference type="SUPFAM" id="SSF51735">
    <property type="entry name" value="NAD(P)-binding Rossmann-fold domains"/>
    <property type="match status" value="1"/>
</dbReference>
<dbReference type="EMBL" id="SLWF01000022">
    <property type="protein sequence ID" value="TCN81707.1"/>
    <property type="molecule type" value="Genomic_DNA"/>
</dbReference>
<proteinExistence type="predicted"/>
<protein>
    <submittedName>
        <fullName evidence="2">NAD(P)H dehydrogenase (Quinone)</fullName>
    </submittedName>
</protein>
<dbReference type="AlphaFoldDB" id="A0A4V2RRY5"/>
<dbReference type="Pfam" id="PF05368">
    <property type="entry name" value="NmrA"/>
    <property type="match status" value="1"/>
</dbReference>
<evidence type="ECO:0000259" key="1">
    <source>
        <dbReference type="Pfam" id="PF05368"/>
    </source>
</evidence>
<evidence type="ECO:0000313" key="2">
    <source>
        <dbReference type="EMBL" id="TCN81707.1"/>
    </source>
</evidence>